<sequence length="232" mass="26044">MDVFNEKRGRLLILLQLPMLVSCTTLITLGRSSSLTEGTKTQIQETVCLESLNNGRVFPETRQFGTFLSADAFFSDVFQEELSKHFYTKPMKDCLSESFRVLVSMEDISFHRYSIGSIIPVVTASTNVTVSIQFIQNKQDTSSAIIRSDIIEGTMGSSDLVLALVARAAIRDATMKSVQYILCKKSNRTSCQSVAPVKRIISVTSMAEEYKQMQLQGEPFVFHYLWSIPRTP</sequence>
<dbReference type="AlphaFoldDB" id="A0A833GXU7"/>
<name>A0A833GXU7_9LEPT</name>
<organism evidence="1 2">
    <name type="scientific">Leptonema illini</name>
    <dbReference type="NCBI Taxonomy" id="183"/>
    <lineage>
        <taxon>Bacteria</taxon>
        <taxon>Pseudomonadati</taxon>
        <taxon>Spirochaetota</taxon>
        <taxon>Spirochaetia</taxon>
        <taxon>Leptospirales</taxon>
        <taxon>Leptospiraceae</taxon>
        <taxon>Leptonema</taxon>
    </lineage>
</organism>
<evidence type="ECO:0000313" key="1">
    <source>
        <dbReference type="EMBL" id="KAB2929216.1"/>
    </source>
</evidence>
<reference evidence="1 2" key="1">
    <citation type="submission" date="2019-10" db="EMBL/GenBank/DDBJ databases">
        <title>Extracellular Electron Transfer in a Candidatus Methanoperedens spp. Enrichment Culture.</title>
        <authorList>
            <person name="Berger S."/>
            <person name="Rangel Shaw D."/>
            <person name="Berben T."/>
            <person name="In 'T Zandt M."/>
            <person name="Frank J."/>
            <person name="Reimann J."/>
            <person name="Jetten M.S.M."/>
            <person name="Welte C.U."/>
        </authorList>
    </citation>
    <scope>NUCLEOTIDE SEQUENCE [LARGE SCALE GENOMIC DNA]</scope>
    <source>
        <strain evidence="1">SB12</strain>
    </source>
</reference>
<protein>
    <recommendedName>
        <fullName evidence="3">Lipoprotein</fullName>
    </recommendedName>
</protein>
<gene>
    <name evidence="1" type="ORF">F9K24_20595</name>
</gene>
<accession>A0A833GXU7</accession>
<dbReference type="EMBL" id="WBUI01000035">
    <property type="protein sequence ID" value="KAB2929216.1"/>
    <property type="molecule type" value="Genomic_DNA"/>
</dbReference>
<comment type="caution">
    <text evidence="1">The sequence shown here is derived from an EMBL/GenBank/DDBJ whole genome shotgun (WGS) entry which is preliminary data.</text>
</comment>
<evidence type="ECO:0000313" key="2">
    <source>
        <dbReference type="Proteomes" id="UP000460298"/>
    </source>
</evidence>
<dbReference type="PROSITE" id="PS51257">
    <property type="entry name" value="PROKAR_LIPOPROTEIN"/>
    <property type="match status" value="1"/>
</dbReference>
<evidence type="ECO:0008006" key="3">
    <source>
        <dbReference type="Google" id="ProtNLM"/>
    </source>
</evidence>
<proteinExistence type="predicted"/>
<dbReference type="Proteomes" id="UP000460298">
    <property type="component" value="Unassembled WGS sequence"/>
</dbReference>